<evidence type="ECO:0000313" key="1">
    <source>
        <dbReference type="EMBL" id="KAF1936977.1"/>
    </source>
</evidence>
<accession>A0A6A5SHW2</accession>
<keyword evidence="2" id="KW-1185">Reference proteome</keyword>
<reference evidence="1" key="1">
    <citation type="journal article" date="2020" name="Stud. Mycol.">
        <title>101 Dothideomycetes genomes: a test case for predicting lifestyles and emergence of pathogens.</title>
        <authorList>
            <person name="Haridas S."/>
            <person name="Albert R."/>
            <person name="Binder M."/>
            <person name="Bloem J."/>
            <person name="Labutti K."/>
            <person name="Salamov A."/>
            <person name="Andreopoulos B."/>
            <person name="Baker S."/>
            <person name="Barry K."/>
            <person name="Bills G."/>
            <person name="Bluhm B."/>
            <person name="Cannon C."/>
            <person name="Castanera R."/>
            <person name="Culley D."/>
            <person name="Daum C."/>
            <person name="Ezra D."/>
            <person name="Gonzalez J."/>
            <person name="Henrissat B."/>
            <person name="Kuo A."/>
            <person name="Liang C."/>
            <person name="Lipzen A."/>
            <person name="Lutzoni F."/>
            <person name="Magnuson J."/>
            <person name="Mondo S."/>
            <person name="Nolan M."/>
            <person name="Ohm R."/>
            <person name="Pangilinan J."/>
            <person name="Park H.-J."/>
            <person name="Ramirez L."/>
            <person name="Alfaro M."/>
            <person name="Sun H."/>
            <person name="Tritt A."/>
            <person name="Yoshinaga Y."/>
            <person name="Zwiers L.-H."/>
            <person name="Turgeon B."/>
            <person name="Goodwin S."/>
            <person name="Spatafora J."/>
            <person name="Crous P."/>
            <person name="Grigoriev I."/>
        </authorList>
    </citation>
    <scope>NUCLEOTIDE SEQUENCE</scope>
    <source>
        <strain evidence="1">CBS 161.51</strain>
    </source>
</reference>
<dbReference type="Proteomes" id="UP000800038">
    <property type="component" value="Unassembled WGS sequence"/>
</dbReference>
<sequence length="58" mass="6893">IMRRFSLVVPSFTRHSYKEYESVQMTRGTAARPRRSVIIRRISEASTLRVTRLHFVEL</sequence>
<evidence type="ECO:0000313" key="2">
    <source>
        <dbReference type="Proteomes" id="UP000800038"/>
    </source>
</evidence>
<organism evidence="1 2">
    <name type="scientific">Clathrospora elynae</name>
    <dbReference type="NCBI Taxonomy" id="706981"/>
    <lineage>
        <taxon>Eukaryota</taxon>
        <taxon>Fungi</taxon>
        <taxon>Dikarya</taxon>
        <taxon>Ascomycota</taxon>
        <taxon>Pezizomycotina</taxon>
        <taxon>Dothideomycetes</taxon>
        <taxon>Pleosporomycetidae</taxon>
        <taxon>Pleosporales</taxon>
        <taxon>Diademaceae</taxon>
        <taxon>Clathrospora</taxon>
    </lineage>
</organism>
<proteinExistence type="predicted"/>
<name>A0A6A5SHW2_9PLEO</name>
<dbReference type="EMBL" id="ML976159">
    <property type="protein sequence ID" value="KAF1936977.1"/>
    <property type="molecule type" value="Genomic_DNA"/>
</dbReference>
<feature type="non-terminal residue" evidence="1">
    <location>
        <position position="1"/>
    </location>
</feature>
<dbReference type="AlphaFoldDB" id="A0A6A5SHW2"/>
<gene>
    <name evidence="1" type="ORF">EJ02DRAFT_357833</name>
</gene>
<protein>
    <submittedName>
        <fullName evidence="1">Uncharacterized protein</fullName>
    </submittedName>
</protein>